<dbReference type="AlphaFoldDB" id="A0AA37TT18"/>
<dbReference type="EMBL" id="BSPP01000002">
    <property type="protein sequence ID" value="GLS85238.1"/>
    <property type="molecule type" value="Genomic_DNA"/>
</dbReference>
<evidence type="ECO:0008006" key="3">
    <source>
        <dbReference type="Google" id="ProtNLM"/>
    </source>
</evidence>
<sequence length="269" mass="28984">MRMDNLEPDLIEQQLRHDRAALKASLSALGDRFSLPNVPGDMLTHLQSLGSVARSNPALVSLAGAGLAWFLLRRNGSGVGADPAGLSGTAFEAQSRWEDEGGPVQDLEDEDFDWIAEAEALRAKANDSLHGLEAMALDGIEYAKQRAAVLADLAADVRKSMRRGLDQLSTAAQDRILAAREAAYEAQLSLRASTTKAIHDHPVAITGAALALGAAIGAALQRRPVADRKLAQERDRLLEETRRLLAHERRRANDAMDILAGSRSLRDSS</sequence>
<gene>
    <name evidence="1" type="ORF">GCM10010873_02110</name>
</gene>
<evidence type="ECO:0000313" key="2">
    <source>
        <dbReference type="Proteomes" id="UP001157355"/>
    </source>
</evidence>
<organism evidence="1 2">
    <name type="scientific">Cypionkella aquatica</name>
    <dbReference type="NCBI Taxonomy" id="1756042"/>
    <lineage>
        <taxon>Bacteria</taxon>
        <taxon>Pseudomonadati</taxon>
        <taxon>Pseudomonadota</taxon>
        <taxon>Alphaproteobacteria</taxon>
        <taxon>Rhodobacterales</taxon>
        <taxon>Paracoccaceae</taxon>
        <taxon>Cypionkella</taxon>
    </lineage>
</organism>
<evidence type="ECO:0000313" key="1">
    <source>
        <dbReference type="EMBL" id="GLS85238.1"/>
    </source>
</evidence>
<comment type="caution">
    <text evidence="1">The sequence shown here is derived from an EMBL/GenBank/DDBJ whole genome shotgun (WGS) entry which is preliminary data.</text>
</comment>
<name>A0AA37TT18_9RHOB</name>
<dbReference type="Proteomes" id="UP001157355">
    <property type="component" value="Unassembled WGS sequence"/>
</dbReference>
<accession>A0AA37TT18</accession>
<reference evidence="1 2" key="1">
    <citation type="journal article" date="2014" name="Int. J. Syst. Evol. Microbiol.">
        <title>Complete genome sequence of Corynebacterium casei LMG S-19264T (=DSM 44701T), isolated from a smear-ripened cheese.</title>
        <authorList>
            <consortium name="US DOE Joint Genome Institute (JGI-PGF)"/>
            <person name="Walter F."/>
            <person name="Albersmeier A."/>
            <person name="Kalinowski J."/>
            <person name="Ruckert C."/>
        </authorList>
    </citation>
    <scope>NUCLEOTIDE SEQUENCE [LARGE SCALE GENOMIC DNA]</scope>
    <source>
        <strain evidence="1 2">NBRC 111766</strain>
    </source>
</reference>
<protein>
    <recommendedName>
        <fullName evidence="3">DUF3618 domain-containing protein</fullName>
    </recommendedName>
</protein>
<keyword evidence="2" id="KW-1185">Reference proteome</keyword>
<proteinExistence type="predicted"/>